<dbReference type="InterPro" id="IPR002035">
    <property type="entry name" value="VWF_A"/>
</dbReference>
<keyword evidence="1" id="KW-0732">Signal</keyword>
<sequence length="689" mass="77011">MNLFYICLIFIFLIESSKTQTTSPRPKCKTTYGSPLDGECKLVDECTGAAMKGNCANNLICCVPDIAKTVAENSFIKKSLFLKYVNNTARNNALYGFFVESMTSAGVGGNIYKAAAYFAQLVGESNYFRNLESGVIDSDTNADFGNNQTGDGSNFQGRGAILLRGRSNYQLANSQIPNLGVNIITNPERVAFPSVAFRIAAWFWSKNAYVITTNDAAKKGDLGLLADGTYHNFTLLTYSLTNNLQKLRERADIYEAIIRENGYGTLKRGLGVMCEIGEKTGYAVPICLVGVNKPYCGCEGEYETRSCPYGFYSNSKCRGSSVLKCCVEKCTSSLDIVILMDSSGSITPPNFKKEQEFVNTFLDKLTIGEDDTRVSIINYNTNVFVIADFNSTQTLESLKQKVNSINYNGGGTYTYDALKRANDVILQEKNGMRSVEYGIPKVVVVITDGISQNTQRTLLEAQKIKDRKFSVISVGVGNGINWPELIGIASTPADQYFVNDFDKIQLILAGVSRTSCQQPAPIPTETDIRSQVEKNSYKYFRYSIKDAINGTNQTLDEFTIELSLYDGDTELFSSFTDENPKSKDDFLDTSGVKPEPDTNFIEKVSNRLRRSSDVTLTDIKKRKFYQIKRPESGQNETLYFSVRGLKEKNDFRVFVYNSKVNSAFSLWQKENNKIFLFAILSCFFYFFNF</sequence>
<dbReference type="Pfam" id="PF00182">
    <property type="entry name" value="Glyco_hydro_19"/>
    <property type="match status" value="1"/>
</dbReference>
<feature type="signal peptide" evidence="1">
    <location>
        <begin position="1"/>
        <end position="19"/>
    </location>
</feature>
<protein>
    <recommendedName>
        <fullName evidence="2">VWFA domain-containing protein</fullName>
    </recommendedName>
</protein>
<dbReference type="PANTHER" id="PTHR24020:SF20">
    <property type="entry name" value="PH DOMAIN-CONTAINING PROTEIN"/>
    <property type="match status" value="1"/>
</dbReference>
<evidence type="ECO:0000259" key="2">
    <source>
        <dbReference type="PROSITE" id="PS50234"/>
    </source>
</evidence>
<dbReference type="InterPro" id="IPR050525">
    <property type="entry name" value="ECM_Assembly_Org"/>
</dbReference>
<dbReference type="GO" id="GO:0004867">
    <property type="term" value="F:serine-type endopeptidase inhibitor activity"/>
    <property type="evidence" value="ECO:0007669"/>
    <property type="project" value="InterPro"/>
</dbReference>
<dbReference type="InterPro" id="IPR023346">
    <property type="entry name" value="Lysozyme-like_dom_sf"/>
</dbReference>
<dbReference type="GO" id="GO:0009611">
    <property type="term" value="P:response to wounding"/>
    <property type="evidence" value="ECO:0007669"/>
    <property type="project" value="InterPro"/>
</dbReference>
<dbReference type="PRINTS" id="PR00453">
    <property type="entry name" value="VWFADOMAIN"/>
</dbReference>
<dbReference type="InterPro" id="IPR000864">
    <property type="entry name" value="Prot_inh_pot1"/>
</dbReference>
<dbReference type="Proteomes" id="UP000663879">
    <property type="component" value="Unassembled WGS sequence"/>
</dbReference>
<organism evidence="3 4">
    <name type="scientific">Brachionus calyciflorus</name>
    <dbReference type="NCBI Taxonomy" id="104777"/>
    <lineage>
        <taxon>Eukaryota</taxon>
        <taxon>Metazoa</taxon>
        <taxon>Spiralia</taxon>
        <taxon>Gnathifera</taxon>
        <taxon>Rotifera</taxon>
        <taxon>Eurotatoria</taxon>
        <taxon>Monogononta</taxon>
        <taxon>Pseudotrocha</taxon>
        <taxon>Ploima</taxon>
        <taxon>Brachionidae</taxon>
        <taxon>Brachionus</taxon>
    </lineage>
</organism>
<dbReference type="Gene3D" id="3.40.50.410">
    <property type="entry name" value="von Willebrand factor, type A domain"/>
    <property type="match status" value="1"/>
</dbReference>
<dbReference type="GO" id="GO:0016998">
    <property type="term" value="P:cell wall macromolecule catabolic process"/>
    <property type="evidence" value="ECO:0007669"/>
    <property type="project" value="InterPro"/>
</dbReference>
<dbReference type="AlphaFoldDB" id="A0A813M0M2"/>
<dbReference type="GO" id="GO:0006032">
    <property type="term" value="P:chitin catabolic process"/>
    <property type="evidence" value="ECO:0007669"/>
    <property type="project" value="InterPro"/>
</dbReference>
<dbReference type="Pfam" id="PF00092">
    <property type="entry name" value="VWA"/>
    <property type="match status" value="1"/>
</dbReference>
<feature type="domain" description="VWFA" evidence="2">
    <location>
        <begin position="335"/>
        <end position="511"/>
    </location>
</feature>
<proteinExistence type="predicted"/>
<dbReference type="CDD" id="cd01450">
    <property type="entry name" value="vWFA_subfamily_ECM"/>
    <property type="match status" value="1"/>
</dbReference>
<dbReference type="Gene3D" id="1.10.530.10">
    <property type="match status" value="1"/>
</dbReference>
<dbReference type="PROSITE" id="PS50234">
    <property type="entry name" value="VWFA"/>
    <property type="match status" value="1"/>
</dbReference>
<dbReference type="InterPro" id="IPR036465">
    <property type="entry name" value="vWFA_dom_sf"/>
</dbReference>
<feature type="chain" id="PRO_5032990380" description="VWFA domain-containing protein" evidence="1">
    <location>
        <begin position="20"/>
        <end position="689"/>
    </location>
</feature>
<reference evidence="3" key="1">
    <citation type="submission" date="2021-02" db="EMBL/GenBank/DDBJ databases">
        <authorList>
            <person name="Nowell W R."/>
        </authorList>
    </citation>
    <scope>NUCLEOTIDE SEQUENCE</scope>
    <source>
        <strain evidence="3">Ploen Becks lab</strain>
    </source>
</reference>
<dbReference type="OrthoDB" id="10256829at2759"/>
<comment type="caution">
    <text evidence="3">The sequence shown here is derived from an EMBL/GenBank/DDBJ whole genome shotgun (WGS) entry which is preliminary data.</text>
</comment>
<dbReference type="SUPFAM" id="SSF53955">
    <property type="entry name" value="Lysozyme-like"/>
    <property type="match status" value="1"/>
</dbReference>
<dbReference type="SUPFAM" id="SSF53300">
    <property type="entry name" value="vWA-like"/>
    <property type="match status" value="1"/>
</dbReference>
<dbReference type="PANTHER" id="PTHR24020">
    <property type="entry name" value="COLLAGEN ALPHA"/>
    <property type="match status" value="1"/>
</dbReference>
<dbReference type="PROSITE" id="PS00285">
    <property type="entry name" value="POTATO_INHIBITOR"/>
    <property type="match status" value="1"/>
</dbReference>
<dbReference type="EMBL" id="CAJNOC010000007">
    <property type="protein sequence ID" value="CAF0704553.1"/>
    <property type="molecule type" value="Genomic_DNA"/>
</dbReference>
<dbReference type="GO" id="GO:0004568">
    <property type="term" value="F:chitinase activity"/>
    <property type="evidence" value="ECO:0007669"/>
    <property type="project" value="InterPro"/>
</dbReference>
<evidence type="ECO:0000256" key="1">
    <source>
        <dbReference type="SAM" id="SignalP"/>
    </source>
</evidence>
<accession>A0A813M0M2</accession>
<dbReference type="SMART" id="SM00327">
    <property type="entry name" value="VWA"/>
    <property type="match status" value="1"/>
</dbReference>
<gene>
    <name evidence="3" type="ORF">OXX778_LOCUS161</name>
</gene>
<name>A0A813M0M2_9BILA</name>
<evidence type="ECO:0000313" key="3">
    <source>
        <dbReference type="EMBL" id="CAF0704553.1"/>
    </source>
</evidence>
<dbReference type="InterPro" id="IPR000726">
    <property type="entry name" value="Glyco_hydro_19_cat"/>
</dbReference>
<keyword evidence="4" id="KW-1185">Reference proteome</keyword>
<evidence type="ECO:0000313" key="4">
    <source>
        <dbReference type="Proteomes" id="UP000663879"/>
    </source>
</evidence>